<reference evidence="3" key="2">
    <citation type="submission" date="2021-01" db="EMBL/GenBank/DDBJ databases">
        <authorList>
            <person name="Hahn C.R."/>
            <person name="Youssef N.H."/>
            <person name="Elshahed M."/>
        </authorList>
    </citation>
    <scope>NUCLEOTIDE SEQUENCE</scope>
    <source>
        <strain evidence="3">Zod_Metabat.24</strain>
    </source>
</reference>
<comment type="caution">
    <text evidence="3">The sequence shown here is derived from an EMBL/GenBank/DDBJ whole genome shotgun (WGS) entry which is preliminary data.</text>
</comment>
<evidence type="ECO:0000313" key="4">
    <source>
        <dbReference type="Proteomes" id="UP000809273"/>
    </source>
</evidence>
<reference evidence="3" key="1">
    <citation type="journal article" date="2021" name="Environ. Microbiol.">
        <title>Genomic characterization of three novel Desulfobacterota classes expand the metabolic and phylogenetic diversity of the phylum.</title>
        <authorList>
            <person name="Murphy C.L."/>
            <person name="Biggerstaff J."/>
            <person name="Eichhorn A."/>
            <person name="Ewing E."/>
            <person name="Shahan R."/>
            <person name="Soriano D."/>
            <person name="Stewart S."/>
            <person name="VanMol K."/>
            <person name="Walker R."/>
            <person name="Walters P."/>
            <person name="Elshahed M.S."/>
            <person name="Youssef N.H."/>
        </authorList>
    </citation>
    <scope>NUCLEOTIDE SEQUENCE</scope>
    <source>
        <strain evidence="3">Zod_Metabat.24</strain>
    </source>
</reference>
<dbReference type="EMBL" id="JAFGIX010000054">
    <property type="protein sequence ID" value="MBN1573735.1"/>
    <property type="molecule type" value="Genomic_DNA"/>
</dbReference>
<evidence type="ECO:0000256" key="2">
    <source>
        <dbReference type="SAM" id="SignalP"/>
    </source>
</evidence>
<gene>
    <name evidence="3" type="ORF">JW984_11120</name>
</gene>
<evidence type="ECO:0000256" key="1">
    <source>
        <dbReference type="SAM" id="MobiDB-lite"/>
    </source>
</evidence>
<protein>
    <recommendedName>
        <fullName evidence="5">DUF3859 domain-containing protein</fullName>
    </recommendedName>
</protein>
<dbReference type="Proteomes" id="UP000809273">
    <property type="component" value="Unassembled WGS sequence"/>
</dbReference>
<accession>A0A9D8KGQ1</accession>
<feature type="region of interest" description="Disordered" evidence="1">
    <location>
        <begin position="30"/>
        <end position="61"/>
    </location>
</feature>
<dbReference type="AlphaFoldDB" id="A0A9D8KGQ1"/>
<feature type="compositionally biased region" description="Basic and acidic residues" evidence="1">
    <location>
        <begin position="31"/>
        <end position="46"/>
    </location>
</feature>
<evidence type="ECO:0000313" key="3">
    <source>
        <dbReference type="EMBL" id="MBN1573735.1"/>
    </source>
</evidence>
<organism evidence="3 4">
    <name type="scientific">Candidatus Zymogenus saltonus</name>
    <dbReference type="NCBI Taxonomy" id="2844893"/>
    <lineage>
        <taxon>Bacteria</taxon>
        <taxon>Deltaproteobacteria</taxon>
        <taxon>Candidatus Zymogenia</taxon>
        <taxon>Candidatus Zymogeniales</taxon>
        <taxon>Candidatus Zymogenaceae</taxon>
        <taxon>Candidatus Zymogenus</taxon>
    </lineage>
</organism>
<feature type="chain" id="PRO_5038736308" description="DUF3859 domain-containing protein" evidence="2">
    <location>
        <begin position="21"/>
        <end position="208"/>
    </location>
</feature>
<feature type="signal peptide" evidence="2">
    <location>
        <begin position="1"/>
        <end position="20"/>
    </location>
</feature>
<name>A0A9D8KGQ1_9DELT</name>
<dbReference type="PROSITE" id="PS51257">
    <property type="entry name" value="PROKAR_LIPOPROTEIN"/>
    <property type="match status" value="1"/>
</dbReference>
<proteinExistence type="predicted"/>
<evidence type="ECO:0008006" key="5">
    <source>
        <dbReference type="Google" id="ProtNLM"/>
    </source>
</evidence>
<sequence length="208" mass="23494">MRNRLAFAMVVMLSISPIFSGCDLVKKLTHGGKDSDSGPEAVKPDSEVPPSNVESPPAAPHKNKYKTLKCCTITNFRAGIIEKGENGVITVKEVEEIPYVPGTYIGVRFNYESKTGKPIEYLEEEFFPEAPLYWEEIAGKNYKVFVDEKRAEYTSMLPPVTKDNSFTSYWILKPSGDPVGKWIWDIYFDSEYYTTVIFNIVKIAPGKK</sequence>
<keyword evidence="2" id="KW-0732">Signal</keyword>